<dbReference type="InterPro" id="IPR036116">
    <property type="entry name" value="FN3_sf"/>
</dbReference>
<gene>
    <name evidence="2" type="ORF">DILT_LOCUS17503</name>
</gene>
<sequence>MTVISSEMKCTLIDLRNFTEYDVLVKVCAMPEGKSDIDICNTTSIHAQRTLSGVPDIANITAVIAPMPATLDVHWMNPTYWNGEPLFSGAFAIRNGTISSECNGTTATSSTANCTLSGLNNYTEYNIYVKVCTRPEENSNNFERNYCRNSSLVPRRTLPCAPPAATELSVAAPAFGELEVRWTNPSNINGILLPPTAILRSSDGTSEAICTGANTASSYIKCSNSSLNNYTEYQVYVVVCTEEANKTIPGDAGGGGCTNSSLETKWTLPIPPPAPTNLSVAAPAFGELEVRWTNPSNINGILLPPTAILRSSDGTSEAICTGANTASSYIKCSNSSLNNYTEYQVYVVVCTEEANKTIPGDAGGGGCTNSSVETKWTLPIRTFGV</sequence>
<dbReference type="PANTHER" id="PTHR46957">
    <property type="entry name" value="CYTOKINE RECEPTOR"/>
    <property type="match status" value="1"/>
</dbReference>
<proteinExistence type="predicted"/>
<dbReference type="InterPro" id="IPR013783">
    <property type="entry name" value="Ig-like_fold"/>
</dbReference>
<accession>A0A3P7NQK8</accession>
<dbReference type="InterPro" id="IPR050713">
    <property type="entry name" value="RTP_Phos/Ushers"/>
</dbReference>
<organism evidence="2 3">
    <name type="scientific">Dibothriocephalus latus</name>
    <name type="common">Fish tapeworm</name>
    <name type="synonym">Diphyllobothrium latum</name>
    <dbReference type="NCBI Taxonomy" id="60516"/>
    <lineage>
        <taxon>Eukaryota</taxon>
        <taxon>Metazoa</taxon>
        <taxon>Spiralia</taxon>
        <taxon>Lophotrochozoa</taxon>
        <taxon>Platyhelminthes</taxon>
        <taxon>Cestoda</taxon>
        <taxon>Eucestoda</taxon>
        <taxon>Diphyllobothriidea</taxon>
        <taxon>Diphyllobothriidae</taxon>
        <taxon>Dibothriocephalus</taxon>
    </lineage>
</organism>
<dbReference type="OrthoDB" id="9998666at2759"/>
<evidence type="ECO:0000313" key="2">
    <source>
        <dbReference type="EMBL" id="VDN38028.1"/>
    </source>
</evidence>
<evidence type="ECO:0000313" key="3">
    <source>
        <dbReference type="Proteomes" id="UP000281553"/>
    </source>
</evidence>
<dbReference type="Proteomes" id="UP000281553">
    <property type="component" value="Unassembled WGS sequence"/>
</dbReference>
<reference evidence="2 3" key="1">
    <citation type="submission" date="2018-11" db="EMBL/GenBank/DDBJ databases">
        <authorList>
            <consortium name="Pathogen Informatics"/>
        </authorList>
    </citation>
    <scope>NUCLEOTIDE SEQUENCE [LARGE SCALE GENOMIC DNA]</scope>
</reference>
<protein>
    <recommendedName>
        <fullName evidence="1">Fibronectin type-III domain-containing protein</fullName>
    </recommendedName>
</protein>
<dbReference type="PANTHER" id="PTHR46957:SF3">
    <property type="entry name" value="CYTOKINE RECEPTOR"/>
    <property type="match status" value="1"/>
</dbReference>
<dbReference type="SUPFAM" id="SSF49265">
    <property type="entry name" value="Fibronectin type III"/>
    <property type="match status" value="2"/>
</dbReference>
<feature type="domain" description="Fibronectin type-III" evidence="1">
    <location>
        <begin position="162"/>
        <end position="247"/>
    </location>
</feature>
<dbReference type="SMART" id="SM00060">
    <property type="entry name" value="FN3"/>
    <property type="match status" value="3"/>
</dbReference>
<dbReference type="EMBL" id="UYRU01092291">
    <property type="protein sequence ID" value="VDN38028.1"/>
    <property type="molecule type" value="Genomic_DNA"/>
</dbReference>
<evidence type="ECO:0000259" key="1">
    <source>
        <dbReference type="SMART" id="SM00060"/>
    </source>
</evidence>
<dbReference type="InterPro" id="IPR003961">
    <property type="entry name" value="FN3_dom"/>
</dbReference>
<dbReference type="GO" id="GO:0016020">
    <property type="term" value="C:membrane"/>
    <property type="evidence" value="ECO:0007669"/>
    <property type="project" value="UniProtKB-SubCell"/>
</dbReference>
<dbReference type="AlphaFoldDB" id="A0A3P7NQK8"/>
<feature type="domain" description="Fibronectin type-III" evidence="1">
    <location>
        <begin position="272"/>
        <end position="357"/>
    </location>
</feature>
<dbReference type="Gene3D" id="2.60.40.10">
    <property type="entry name" value="Immunoglobulins"/>
    <property type="match status" value="2"/>
</dbReference>
<feature type="domain" description="Fibronectin type-III" evidence="1">
    <location>
        <begin position="55"/>
        <end position="139"/>
    </location>
</feature>
<keyword evidence="3" id="KW-1185">Reference proteome</keyword>
<name>A0A3P7NQK8_DIBLA</name>